<comment type="caution">
    <text evidence="2">The sequence shown here is derived from an EMBL/GenBank/DDBJ whole genome shotgun (WGS) entry which is preliminary data.</text>
</comment>
<dbReference type="SUPFAM" id="SSF54171">
    <property type="entry name" value="DNA-binding domain"/>
    <property type="match status" value="1"/>
</dbReference>
<dbReference type="GO" id="GO:0003677">
    <property type="term" value="F:DNA binding"/>
    <property type="evidence" value="ECO:0007669"/>
    <property type="project" value="InterPro"/>
</dbReference>
<dbReference type="Proteomes" id="UP000266206">
    <property type="component" value="Unassembled WGS sequence"/>
</dbReference>
<dbReference type="Pfam" id="PF13392">
    <property type="entry name" value="HNH_3"/>
    <property type="match status" value="1"/>
</dbReference>
<dbReference type="AlphaFoldDB" id="A0A3A1YWP1"/>
<sequence>MTSETSRPIDAELLRELLDYDPLTGVFRWKARPSGPTQWNNRWAGKEAGTIDNVHGYVLVSLFNKTYRANRLAWLHVHGCWPTGVVDHINGVRTENRIDNLRDVSKVVNGQNQRKATKKNRSTGLLGATFDKRKKKFRADITVKGKCKHLGYFTKAEDAHQAYLAAKRACHEGCSI</sequence>
<dbReference type="SUPFAM" id="SSF54060">
    <property type="entry name" value="His-Me finger endonucleases"/>
    <property type="match status" value="1"/>
</dbReference>
<accession>A0A3A1YWP1</accession>
<dbReference type="OrthoDB" id="388551at2"/>
<organism evidence="2 3">
    <name type="scientific">Neopusillimonas maritima</name>
    <dbReference type="NCBI Taxonomy" id="2026239"/>
    <lineage>
        <taxon>Bacteria</taxon>
        <taxon>Pseudomonadati</taxon>
        <taxon>Pseudomonadota</taxon>
        <taxon>Betaproteobacteria</taxon>
        <taxon>Burkholderiales</taxon>
        <taxon>Alcaligenaceae</taxon>
        <taxon>Neopusillimonas</taxon>
    </lineage>
</organism>
<evidence type="ECO:0000313" key="2">
    <source>
        <dbReference type="EMBL" id="RIY41965.1"/>
    </source>
</evidence>
<protein>
    <recommendedName>
        <fullName evidence="1">HNH nuclease domain-containing protein</fullName>
    </recommendedName>
</protein>
<name>A0A3A1YWP1_9BURK</name>
<evidence type="ECO:0000313" key="3">
    <source>
        <dbReference type="Proteomes" id="UP000266206"/>
    </source>
</evidence>
<dbReference type="InterPro" id="IPR003615">
    <property type="entry name" value="HNH_nuc"/>
</dbReference>
<dbReference type="InterPro" id="IPR044925">
    <property type="entry name" value="His-Me_finger_sf"/>
</dbReference>
<proteinExistence type="predicted"/>
<gene>
    <name evidence="2" type="ORF">CJP73_00520</name>
</gene>
<dbReference type="Gene3D" id="3.90.75.20">
    <property type="match status" value="1"/>
</dbReference>
<dbReference type="InterPro" id="IPR016177">
    <property type="entry name" value="DNA-bd_dom_sf"/>
</dbReference>
<feature type="domain" description="HNH nuclease" evidence="1">
    <location>
        <begin position="68"/>
        <end position="110"/>
    </location>
</feature>
<dbReference type="RefSeq" id="WP_119515192.1">
    <property type="nucleotide sequence ID" value="NZ_NQYH01000001.1"/>
</dbReference>
<evidence type="ECO:0000259" key="1">
    <source>
        <dbReference type="Pfam" id="PF13392"/>
    </source>
</evidence>
<reference evidence="2 3" key="1">
    <citation type="submission" date="2017-08" db="EMBL/GenBank/DDBJ databases">
        <title>Pusillimonas indicus sp. nov., a member of the family Alcaligenaceae isolated from surface seawater.</title>
        <authorList>
            <person name="Li J."/>
        </authorList>
    </citation>
    <scope>NUCLEOTIDE SEQUENCE [LARGE SCALE GENOMIC DNA]</scope>
    <source>
        <strain evidence="2 3">L52-1-41</strain>
    </source>
</reference>
<dbReference type="EMBL" id="NQYH01000001">
    <property type="protein sequence ID" value="RIY41965.1"/>
    <property type="molecule type" value="Genomic_DNA"/>
</dbReference>